<dbReference type="PANTHER" id="PTHR31389:SF4">
    <property type="entry name" value="LD39211P"/>
    <property type="match status" value="1"/>
</dbReference>
<dbReference type="PANTHER" id="PTHR31389">
    <property type="entry name" value="LD39211P"/>
    <property type="match status" value="1"/>
</dbReference>
<proteinExistence type="predicted"/>
<dbReference type="Pfam" id="PF07801">
    <property type="entry name" value="DUF1647"/>
    <property type="match status" value="1"/>
</dbReference>
<reference evidence="1" key="1">
    <citation type="journal article" date="2021" name="Genome Biol. Evol.">
        <title>A High-Quality Reference Genome for a Parasitic Bivalve with Doubly Uniparental Inheritance (Bivalvia: Unionida).</title>
        <authorList>
            <person name="Smith C.H."/>
        </authorList>
    </citation>
    <scope>NUCLEOTIDE SEQUENCE</scope>
    <source>
        <strain evidence="1">CHS0354</strain>
    </source>
</reference>
<sequence length="371" mass="42949">MFSRNNSNISFRTSIISNCTYSLSVGIKVDEFCYSMSRQSEINGHRTLKTYSVSDSYGRFGVHNSLSCWEDNKFRETFEENLQFIHMYPYGDSIPYIQELGLTGPFMESSAIKIPVFVTAASSNHFLEVQAQIKNLHNIVYPNYINLKFIFYDIGLSETEKEMVKKHCRCEYRSFPFEKFPEHVKFLNGYTFKPLIAQIVLNEYGFMLWMDASVRFLTGKLDNLFQMAVKDGVKLILGGLGVGYRTDPLTFKYLGEDPCLYADKNEIEASFILLYRNHFTIETIMRPWVSCALTSGCMYFPGSQKRISCYNQKGLGFCHRFDQSIMSIILWRLYHANFGKVLIPGIFFDIQKENTSRYFESLEKKSSATVV</sequence>
<reference evidence="1" key="3">
    <citation type="submission" date="2023-05" db="EMBL/GenBank/DDBJ databases">
        <authorList>
            <person name="Smith C.H."/>
        </authorList>
    </citation>
    <scope>NUCLEOTIDE SEQUENCE</scope>
    <source>
        <strain evidence="1">CHS0354</strain>
        <tissue evidence="1">Mantle</tissue>
    </source>
</reference>
<reference evidence="1" key="2">
    <citation type="journal article" date="2021" name="Genome Biol. Evol.">
        <title>Developing a high-quality reference genome for a parasitic bivalve with doubly uniparental inheritance (Bivalvia: Unionida).</title>
        <authorList>
            <person name="Smith C.H."/>
        </authorList>
    </citation>
    <scope>NUCLEOTIDE SEQUENCE</scope>
    <source>
        <strain evidence="1">CHS0354</strain>
        <tissue evidence="1">Mantle</tissue>
    </source>
</reference>
<dbReference type="EMBL" id="JAEAOA010000479">
    <property type="protein sequence ID" value="KAK3607186.1"/>
    <property type="molecule type" value="Genomic_DNA"/>
</dbReference>
<protein>
    <submittedName>
        <fullName evidence="1">Uncharacterized protein</fullName>
    </submittedName>
</protein>
<evidence type="ECO:0000313" key="2">
    <source>
        <dbReference type="Proteomes" id="UP001195483"/>
    </source>
</evidence>
<dbReference type="AlphaFoldDB" id="A0AAE0WA91"/>
<dbReference type="InterPro" id="IPR012444">
    <property type="entry name" value="DUF1647"/>
</dbReference>
<accession>A0AAE0WA91</accession>
<comment type="caution">
    <text evidence="1">The sequence shown here is derived from an EMBL/GenBank/DDBJ whole genome shotgun (WGS) entry which is preliminary data.</text>
</comment>
<dbReference type="Proteomes" id="UP001195483">
    <property type="component" value="Unassembled WGS sequence"/>
</dbReference>
<evidence type="ECO:0000313" key="1">
    <source>
        <dbReference type="EMBL" id="KAK3607186.1"/>
    </source>
</evidence>
<keyword evidence="2" id="KW-1185">Reference proteome</keyword>
<gene>
    <name evidence="1" type="ORF">CHS0354_007101</name>
</gene>
<name>A0AAE0WA91_9BIVA</name>
<organism evidence="1 2">
    <name type="scientific">Potamilus streckersoni</name>
    <dbReference type="NCBI Taxonomy" id="2493646"/>
    <lineage>
        <taxon>Eukaryota</taxon>
        <taxon>Metazoa</taxon>
        <taxon>Spiralia</taxon>
        <taxon>Lophotrochozoa</taxon>
        <taxon>Mollusca</taxon>
        <taxon>Bivalvia</taxon>
        <taxon>Autobranchia</taxon>
        <taxon>Heteroconchia</taxon>
        <taxon>Palaeoheterodonta</taxon>
        <taxon>Unionida</taxon>
        <taxon>Unionoidea</taxon>
        <taxon>Unionidae</taxon>
        <taxon>Ambleminae</taxon>
        <taxon>Lampsilini</taxon>
        <taxon>Potamilus</taxon>
    </lineage>
</organism>